<dbReference type="PANTHER" id="PTHR13504">
    <property type="entry name" value="FIDO DOMAIN-CONTAINING PROTEIN DDB_G0283145"/>
    <property type="match status" value="1"/>
</dbReference>
<dbReference type="CDD" id="cd00090">
    <property type="entry name" value="HTH_ARSR"/>
    <property type="match status" value="1"/>
</dbReference>
<dbReference type="InterPro" id="IPR011991">
    <property type="entry name" value="ArsR-like_HTH"/>
</dbReference>
<dbReference type="Pfam" id="PF02661">
    <property type="entry name" value="Fic"/>
    <property type="match status" value="1"/>
</dbReference>
<dbReference type="EMBL" id="JBEXAC010000002">
    <property type="protein sequence ID" value="MET7000488.1"/>
    <property type="molecule type" value="Genomic_DNA"/>
</dbReference>
<dbReference type="Pfam" id="PF21248">
    <property type="entry name" value="SoFic-like_C"/>
    <property type="match status" value="1"/>
</dbReference>
<evidence type="ECO:0000313" key="3">
    <source>
        <dbReference type="EMBL" id="MET7000488.1"/>
    </source>
</evidence>
<gene>
    <name evidence="3" type="ORF">ABR189_24060</name>
</gene>
<keyword evidence="1" id="KW-0812">Transmembrane</keyword>
<dbReference type="Gene3D" id="1.10.3290.10">
    <property type="entry name" value="Fido-like domain"/>
    <property type="match status" value="1"/>
</dbReference>
<dbReference type="RefSeq" id="WP_354663047.1">
    <property type="nucleotide sequence ID" value="NZ_JBEXAC010000002.1"/>
</dbReference>
<keyword evidence="4" id="KW-1185">Reference proteome</keyword>
<dbReference type="InterPro" id="IPR040198">
    <property type="entry name" value="Fido_containing"/>
</dbReference>
<feature type="domain" description="Fido" evidence="2">
    <location>
        <begin position="124"/>
        <end position="268"/>
    </location>
</feature>
<feature type="transmembrane region" description="Helical" evidence="1">
    <location>
        <begin position="219"/>
        <end position="241"/>
    </location>
</feature>
<dbReference type="InterPro" id="IPR025758">
    <property type="entry name" value="Fic/DOC_N"/>
</dbReference>
<proteinExistence type="predicted"/>
<dbReference type="Gene3D" id="1.10.10.10">
    <property type="entry name" value="Winged helix-like DNA-binding domain superfamily/Winged helix DNA-binding domain"/>
    <property type="match status" value="1"/>
</dbReference>
<dbReference type="InterPro" id="IPR036390">
    <property type="entry name" value="WH_DNA-bd_sf"/>
</dbReference>
<evidence type="ECO:0000259" key="2">
    <source>
        <dbReference type="PROSITE" id="PS51459"/>
    </source>
</evidence>
<dbReference type="InterPro" id="IPR036388">
    <property type="entry name" value="WH-like_DNA-bd_sf"/>
</dbReference>
<dbReference type="InterPro" id="IPR036597">
    <property type="entry name" value="Fido-like_dom_sf"/>
</dbReference>
<dbReference type="PROSITE" id="PS51459">
    <property type="entry name" value="FIDO"/>
    <property type="match status" value="1"/>
</dbReference>
<evidence type="ECO:0000256" key="1">
    <source>
        <dbReference type="SAM" id="Phobius"/>
    </source>
</evidence>
<dbReference type="PIRSF" id="PIRSF038925">
    <property type="entry name" value="AMP-prot_trans"/>
    <property type="match status" value="1"/>
</dbReference>
<evidence type="ECO:0000313" key="4">
    <source>
        <dbReference type="Proteomes" id="UP001549749"/>
    </source>
</evidence>
<comment type="caution">
    <text evidence="3">The sequence shown here is derived from an EMBL/GenBank/DDBJ whole genome shotgun (WGS) entry which is preliminary data.</text>
</comment>
<dbReference type="Proteomes" id="UP001549749">
    <property type="component" value="Unassembled WGS sequence"/>
</dbReference>
<protein>
    <submittedName>
        <fullName evidence="3">Fic family protein</fullName>
    </submittedName>
</protein>
<reference evidence="3 4" key="1">
    <citation type="submission" date="2024-06" db="EMBL/GenBank/DDBJ databases">
        <title>Chitinophaga defluvii sp. nov., isolated from municipal sewage.</title>
        <authorList>
            <person name="Zhang L."/>
        </authorList>
    </citation>
    <scope>NUCLEOTIDE SEQUENCE [LARGE SCALE GENOMIC DNA]</scope>
    <source>
        <strain evidence="3 4">H8</strain>
    </source>
</reference>
<dbReference type="SUPFAM" id="SSF140931">
    <property type="entry name" value="Fic-like"/>
    <property type="match status" value="1"/>
</dbReference>
<dbReference type="Pfam" id="PF13784">
    <property type="entry name" value="Fic_N"/>
    <property type="match status" value="1"/>
</dbReference>
<dbReference type="SUPFAM" id="SSF46785">
    <property type="entry name" value="Winged helix' DNA-binding domain"/>
    <property type="match status" value="1"/>
</dbReference>
<dbReference type="InterPro" id="IPR003812">
    <property type="entry name" value="Fido"/>
</dbReference>
<organism evidence="3 4">
    <name type="scientific">Chitinophaga defluvii</name>
    <dbReference type="NCBI Taxonomy" id="3163343"/>
    <lineage>
        <taxon>Bacteria</taxon>
        <taxon>Pseudomonadati</taxon>
        <taxon>Bacteroidota</taxon>
        <taxon>Chitinophagia</taxon>
        <taxon>Chitinophagales</taxon>
        <taxon>Chitinophagaceae</taxon>
        <taxon>Chitinophaga</taxon>
    </lineage>
</organism>
<dbReference type="InterPro" id="IPR026287">
    <property type="entry name" value="SoFic-like"/>
</dbReference>
<name>A0ABV2TBS7_9BACT</name>
<accession>A0ABV2TBS7</accession>
<keyword evidence="1" id="KW-0472">Membrane</keyword>
<dbReference type="InterPro" id="IPR048770">
    <property type="entry name" value="SoFic-like_C"/>
</dbReference>
<sequence length="368" mass="42085">MTKKTSNTFVSAEKPFNHLPLLPPAREKIETLNVLRQLVHSSVALAELKGLANTLPNPHILLNAVILKEAKASSEIENVITTQDKLYQALSAKGIEIDVATKEVLRYREAVLFGFHLIEKKEFINTNAIISIQKILEESNAGIRKLPGTALRNASTGQVIYTPPDNHESILRLMKNLEEYLNEKDDLSPLVKLAVQHYQFESIHPFYDGNGRTGRIINVLYLVLHGLLASPILYLSAYIIANKAAYYRLLQEVRSTGNWEEWVLYILKGIEQTARETISQIALINNLFKKTQEKIKTISPKSYNKELLEILFEHPYSKIEYLTERLNISRITASKYLKVLEKMGIVESRKVWKETLYINTQLFDLLKK</sequence>
<dbReference type="PANTHER" id="PTHR13504:SF35">
    <property type="entry name" value="PROTEIN ADENYLYLTRANSFERASE SOFIC"/>
    <property type="match status" value="1"/>
</dbReference>
<keyword evidence="1" id="KW-1133">Transmembrane helix</keyword>